<accession>A0A6P8WFM0</accession>
<dbReference type="OrthoDB" id="8190439at2759"/>
<gene>
    <name evidence="3" type="primary">LOC117563718</name>
</gene>
<evidence type="ECO:0000256" key="1">
    <source>
        <dbReference type="SAM" id="MobiDB-lite"/>
    </source>
</evidence>
<evidence type="ECO:0000313" key="3">
    <source>
        <dbReference type="RefSeq" id="XP_034098068.2"/>
    </source>
</evidence>
<protein>
    <submittedName>
        <fullName evidence="3">Uncharacterized protein LOC117563718 isoform X3</fullName>
    </submittedName>
</protein>
<dbReference type="Proteomes" id="UP000515160">
    <property type="component" value="Chromosome 2L"/>
</dbReference>
<proteinExistence type="predicted"/>
<evidence type="ECO:0000313" key="2">
    <source>
        <dbReference type="Proteomes" id="UP000515160"/>
    </source>
</evidence>
<dbReference type="GeneID" id="117563718"/>
<name>A0A6P8WFM0_DROAB</name>
<dbReference type="AlphaFoldDB" id="A0A6P8WFM0"/>
<dbReference type="CTD" id="44380"/>
<organism evidence="2 3">
    <name type="scientific">Drosophila albomicans</name>
    <name type="common">Fruit fly</name>
    <dbReference type="NCBI Taxonomy" id="7291"/>
    <lineage>
        <taxon>Eukaryota</taxon>
        <taxon>Metazoa</taxon>
        <taxon>Ecdysozoa</taxon>
        <taxon>Arthropoda</taxon>
        <taxon>Hexapoda</taxon>
        <taxon>Insecta</taxon>
        <taxon>Pterygota</taxon>
        <taxon>Neoptera</taxon>
        <taxon>Endopterygota</taxon>
        <taxon>Diptera</taxon>
        <taxon>Brachycera</taxon>
        <taxon>Muscomorpha</taxon>
        <taxon>Ephydroidea</taxon>
        <taxon>Drosophilidae</taxon>
        <taxon>Drosophila</taxon>
    </lineage>
</organism>
<sequence>MDVWGVFVGDSTLSYGGSVRSGYYRDYEQFPYGTLEHSNTASPYPAKDSYSRVQGHKDGRLGKTRCNCEPTACKCSKKKQQQQQQQQRQQSLLLSQLRRRGADNLSSIILF</sequence>
<dbReference type="RefSeq" id="XP_034098068.2">
    <property type="nucleotide sequence ID" value="XM_034242177.2"/>
</dbReference>
<reference evidence="3" key="1">
    <citation type="submission" date="2025-08" db="UniProtKB">
        <authorList>
            <consortium name="RefSeq"/>
        </authorList>
    </citation>
    <scope>IDENTIFICATION</scope>
    <source>
        <strain evidence="3">15112-1751.03</strain>
        <tissue evidence="3">Whole Adult</tissue>
    </source>
</reference>
<feature type="region of interest" description="Disordered" evidence="1">
    <location>
        <begin position="35"/>
        <end position="63"/>
    </location>
</feature>
<keyword evidence="2" id="KW-1185">Reference proteome</keyword>